<dbReference type="RefSeq" id="WP_191042616.1">
    <property type="nucleotide sequence ID" value="NZ_JACXAA010000016.1"/>
</dbReference>
<gene>
    <name evidence="1" type="ORF">IC230_29185</name>
</gene>
<sequence length="83" mass="9378">MMIFTGHTPQGEPRECTYGGPTVEACFSTLNLLVNDGWQLDTANLPESATHAVWLPIKAFDGRSMTKQLQKLERSWQEALIIW</sequence>
<organism evidence="1 2">
    <name type="scientific">Spirosoma validum</name>
    <dbReference type="NCBI Taxonomy" id="2771355"/>
    <lineage>
        <taxon>Bacteria</taxon>
        <taxon>Pseudomonadati</taxon>
        <taxon>Bacteroidota</taxon>
        <taxon>Cytophagia</taxon>
        <taxon>Cytophagales</taxon>
        <taxon>Cytophagaceae</taxon>
        <taxon>Spirosoma</taxon>
    </lineage>
</organism>
<evidence type="ECO:0000313" key="2">
    <source>
        <dbReference type="Proteomes" id="UP000653797"/>
    </source>
</evidence>
<dbReference type="EMBL" id="JACXAA010000016">
    <property type="protein sequence ID" value="MBD2756990.1"/>
    <property type="molecule type" value="Genomic_DNA"/>
</dbReference>
<dbReference type="Proteomes" id="UP000653797">
    <property type="component" value="Unassembled WGS sequence"/>
</dbReference>
<reference evidence="1" key="1">
    <citation type="submission" date="2020-09" db="EMBL/GenBank/DDBJ databases">
        <authorList>
            <person name="Kim M.K."/>
        </authorList>
    </citation>
    <scope>NUCLEOTIDE SEQUENCE</scope>
    <source>
        <strain evidence="1">BT704</strain>
    </source>
</reference>
<comment type="caution">
    <text evidence="1">The sequence shown here is derived from an EMBL/GenBank/DDBJ whole genome shotgun (WGS) entry which is preliminary data.</text>
</comment>
<evidence type="ECO:0000313" key="1">
    <source>
        <dbReference type="EMBL" id="MBD2756990.1"/>
    </source>
</evidence>
<keyword evidence="2" id="KW-1185">Reference proteome</keyword>
<dbReference type="AlphaFoldDB" id="A0A927B7Q0"/>
<protein>
    <submittedName>
        <fullName evidence="1">Uncharacterized protein</fullName>
    </submittedName>
</protein>
<accession>A0A927B7Q0</accession>
<proteinExistence type="predicted"/>
<name>A0A927B7Q0_9BACT</name>